<accession>A0A226DFU5</accession>
<evidence type="ECO:0000313" key="2">
    <source>
        <dbReference type="EMBL" id="OXA44445.1"/>
    </source>
</evidence>
<keyword evidence="1" id="KW-0472">Membrane</keyword>
<name>A0A226DFU5_FOLCA</name>
<comment type="caution">
    <text evidence="2">The sequence shown here is derived from an EMBL/GenBank/DDBJ whole genome shotgun (WGS) entry which is preliminary data.</text>
</comment>
<feature type="transmembrane region" description="Helical" evidence="1">
    <location>
        <begin position="139"/>
        <end position="159"/>
    </location>
</feature>
<reference evidence="2 3" key="1">
    <citation type="submission" date="2015-12" db="EMBL/GenBank/DDBJ databases">
        <title>The genome of Folsomia candida.</title>
        <authorList>
            <person name="Faddeeva A."/>
            <person name="Derks M.F."/>
            <person name="Anvar Y."/>
            <person name="Smit S."/>
            <person name="Van Straalen N."/>
            <person name="Roelofs D."/>
        </authorList>
    </citation>
    <scope>NUCLEOTIDE SEQUENCE [LARGE SCALE GENOMIC DNA]</scope>
    <source>
        <strain evidence="2 3">VU population</strain>
        <tissue evidence="2">Whole body</tissue>
    </source>
</reference>
<keyword evidence="1" id="KW-0812">Transmembrane</keyword>
<dbReference type="AlphaFoldDB" id="A0A226DFU5"/>
<organism evidence="2 3">
    <name type="scientific">Folsomia candida</name>
    <name type="common">Springtail</name>
    <dbReference type="NCBI Taxonomy" id="158441"/>
    <lineage>
        <taxon>Eukaryota</taxon>
        <taxon>Metazoa</taxon>
        <taxon>Ecdysozoa</taxon>
        <taxon>Arthropoda</taxon>
        <taxon>Hexapoda</taxon>
        <taxon>Collembola</taxon>
        <taxon>Entomobryomorpha</taxon>
        <taxon>Isotomoidea</taxon>
        <taxon>Isotomidae</taxon>
        <taxon>Proisotominae</taxon>
        <taxon>Folsomia</taxon>
    </lineage>
</organism>
<protein>
    <submittedName>
        <fullName evidence="2">Uncharacterized protein</fullName>
    </submittedName>
</protein>
<dbReference type="EMBL" id="LNIX01000019">
    <property type="protein sequence ID" value="OXA44445.1"/>
    <property type="molecule type" value="Genomic_DNA"/>
</dbReference>
<feature type="transmembrane region" description="Helical" evidence="1">
    <location>
        <begin position="207"/>
        <end position="227"/>
    </location>
</feature>
<proteinExistence type="predicted"/>
<keyword evidence="1" id="KW-1133">Transmembrane helix</keyword>
<evidence type="ECO:0000256" key="1">
    <source>
        <dbReference type="SAM" id="Phobius"/>
    </source>
</evidence>
<sequence length="237" mass="25997">MTKGVLESLPVNPFERADYAGLMNFTSHTTISDLSNFEQGLIFLINIIVMKYLGFIGGFGCSLVLLGSLCIYSETSRIWRQFENNERKSPEFVEDYLEVKAKIGTINSLCSILVFSQLLEALIYLVCILGQPRIAAGKVCAAVNLFYSLINIGSFVIAASGHKRAILLEKGLVRESGKCGYAEIESRIRNSAGDNCLLGWSCFSVTYSFLGAVASVGITYALVLLQFMSTPPNQKTQ</sequence>
<keyword evidence="3" id="KW-1185">Reference proteome</keyword>
<evidence type="ECO:0000313" key="3">
    <source>
        <dbReference type="Proteomes" id="UP000198287"/>
    </source>
</evidence>
<feature type="transmembrane region" description="Helical" evidence="1">
    <location>
        <begin position="41"/>
        <end position="66"/>
    </location>
</feature>
<gene>
    <name evidence="2" type="ORF">Fcan01_20489</name>
</gene>
<dbReference type="Proteomes" id="UP000198287">
    <property type="component" value="Unassembled WGS sequence"/>
</dbReference>